<evidence type="ECO:0008006" key="5">
    <source>
        <dbReference type="Google" id="ProtNLM"/>
    </source>
</evidence>
<keyword evidence="4" id="KW-1185">Reference proteome</keyword>
<dbReference type="EMBL" id="VVIM01000006">
    <property type="protein sequence ID" value="KAB0797637.1"/>
    <property type="molecule type" value="Genomic_DNA"/>
</dbReference>
<organism evidence="2">
    <name type="scientific">Photinus pyralis</name>
    <name type="common">Common eastern firefly</name>
    <name type="synonym">Lampyris pyralis</name>
    <dbReference type="NCBI Taxonomy" id="7054"/>
    <lineage>
        <taxon>Eukaryota</taxon>
        <taxon>Metazoa</taxon>
        <taxon>Ecdysozoa</taxon>
        <taxon>Arthropoda</taxon>
        <taxon>Hexapoda</taxon>
        <taxon>Insecta</taxon>
        <taxon>Pterygota</taxon>
        <taxon>Neoptera</taxon>
        <taxon>Endopterygota</taxon>
        <taxon>Coleoptera</taxon>
        <taxon>Polyphaga</taxon>
        <taxon>Elateriformia</taxon>
        <taxon>Elateroidea</taxon>
        <taxon>Lampyridae</taxon>
        <taxon>Lampyrinae</taxon>
        <taxon>Photinus</taxon>
    </lineage>
</organism>
<dbReference type="PANTHER" id="PTHR11008">
    <property type="entry name" value="PROTEIN TAKEOUT-LIKE PROTEIN"/>
    <property type="match status" value="1"/>
</dbReference>
<dbReference type="PANTHER" id="PTHR11008:SF32">
    <property type="entry name" value="CIRCADIAN CLOCK-CONTROLLED PROTEIN DAYWAKE-RELATED"/>
    <property type="match status" value="1"/>
</dbReference>
<feature type="signal peptide" evidence="1">
    <location>
        <begin position="1"/>
        <end position="18"/>
    </location>
</feature>
<keyword evidence="1" id="KW-0732">Signal</keyword>
<protein>
    <recommendedName>
        <fullName evidence="5">Lipid-binding serum glycoprotein N-terminal domain-containing protein</fullName>
    </recommendedName>
</protein>
<dbReference type="AlphaFoldDB" id="A0A1Y1KTB9"/>
<reference evidence="3 4" key="2">
    <citation type="journal article" date="2018" name="Elife">
        <title>Firefly genomes illuminate parallel origins of bioluminescence in beetles.</title>
        <authorList>
            <person name="Fallon T.R."/>
            <person name="Lower S.E."/>
            <person name="Chang C.H."/>
            <person name="Bessho-Uehara M."/>
            <person name="Martin G.J."/>
            <person name="Bewick A.J."/>
            <person name="Behringer M."/>
            <person name="Debat H.J."/>
            <person name="Wong I."/>
            <person name="Day J.C."/>
            <person name="Suvorov A."/>
            <person name="Silva C.J."/>
            <person name="Stanger-Hall K.F."/>
            <person name="Hall D.W."/>
            <person name="Schmitz R.J."/>
            <person name="Nelson D.R."/>
            <person name="Lewis S.M."/>
            <person name="Shigenobu S."/>
            <person name="Bybee S.M."/>
            <person name="Larracuente A.M."/>
            <person name="Oba Y."/>
            <person name="Weng J.K."/>
        </authorList>
    </citation>
    <scope>NUCLEOTIDE SEQUENCE [LARGE SCALE GENOMIC DNA]</scope>
    <source>
        <strain evidence="3">1611_PpyrPB1</strain>
        <tissue evidence="3">Whole body</tissue>
    </source>
</reference>
<proteinExistence type="predicted"/>
<reference evidence="2" key="1">
    <citation type="journal article" date="2016" name="Sci. Rep.">
        <title>Molecular characterization of firefly nuptial gifts: a multi-omics approach sheds light on postcopulatory sexual selection.</title>
        <authorList>
            <person name="Al-Wathiqui N."/>
            <person name="Fallon T.R."/>
            <person name="South A."/>
            <person name="Weng J.K."/>
            <person name="Lewis S.M."/>
        </authorList>
    </citation>
    <scope>NUCLEOTIDE SEQUENCE</scope>
</reference>
<name>A0A1Y1KTB9_PHOPY</name>
<dbReference type="Gene3D" id="3.15.10.30">
    <property type="entry name" value="Haemolymph juvenile hormone binding protein"/>
    <property type="match status" value="1"/>
</dbReference>
<dbReference type="EMBL" id="GEZM01074202">
    <property type="protein sequence ID" value="JAV64642.1"/>
    <property type="molecule type" value="Transcribed_RNA"/>
</dbReference>
<evidence type="ECO:0000313" key="4">
    <source>
        <dbReference type="Proteomes" id="UP000327044"/>
    </source>
</evidence>
<sequence length="242" mass="27321">MSLQIIFVLVFIFSSCDGKPELPPAIIRCTPTSDACFKSQLQTFLNVLQTNPKSLKVKDIQPMKVKSWTVAPGPKHIKYNQTYKNFRLYNHAFNKVESLKKKIAGNVMTFNVTVSNPEVIGVAEFNNATFLNVTLSSKGQVTYVHEGYKASFNVTGEIVNREKDKYIKLVDLSLQFSASKIVFNIKTNNATHDVVTNNLLNKNWKLAFDDVKAGYEKIYAQAYRDIVEGILAAFPYDSIFLD</sequence>
<dbReference type="GO" id="GO:0005615">
    <property type="term" value="C:extracellular space"/>
    <property type="evidence" value="ECO:0007669"/>
    <property type="project" value="TreeGrafter"/>
</dbReference>
<accession>A0A1Y1KTB9</accession>
<evidence type="ECO:0000313" key="3">
    <source>
        <dbReference type="EMBL" id="KAB0797637.1"/>
    </source>
</evidence>
<dbReference type="Pfam" id="PF06585">
    <property type="entry name" value="JHBP"/>
    <property type="match status" value="1"/>
</dbReference>
<dbReference type="InParanoid" id="A0A1Y1KTB9"/>
<feature type="chain" id="PRO_5036029789" description="Lipid-binding serum glycoprotein N-terminal domain-containing protein" evidence="1">
    <location>
        <begin position="19"/>
        <end position="242"/>
    </location>
</feature>
<evidence type="ECO:0000256" key="1">
    <source>
        <dbReference type="SAM" id="SignalP"/>
    </source>
</evidence>
<dbReference type="InterPro" id="IPR038606">
    <property type="entry name" value="To_sf"/>
</dbReference>
<dbReference type="Proteomes" id="UP000327044">
    <property type="component" value="Unassembled WGS sequence"/>
</dbReference>
<dbReference type="SMART" id="SM00700">
    <property type="entry name" value="JHBP"/>
    <property type="match status" value="1"/>
</dbReference>
<evidence type="ECO:0000313" key="2">
    <source>
        <dbReference type="EMBL" id="JAV64642.1"/>
    </source>
</evidence>
<dbReference type="InterPro" id="IPR010562">
    <property type="entry name" value="Haemolymph_juvenile_hormone-bd"/>
</dbReference>
<reference evidence="3" key="3">
    <citation type="submission" date="2019-08" db="EMBL/GenBank/DDBJ databases">
        <authorList>
            <consortium name="Photinus pyralis genome working group"/>
            <person name="Fallon T.R."/>
            <person name="Sander Lower S.E."/>
            <person name="Weng J.-K."/>
        </authorList>
    </citation>
    <scope>NUCLEOTIDE SEQUENCE</scope>
    <source>
        <strain evidence="3">1611_PpyrPB1</strain>
        <tissue evidence="3">Whole body</tissue>
    </source>
</reference>
<gene>
    <name evidence="3" type="ORF">PPYR_08630</name>
</gene>